<comment type="caution">
    <text evidence="2">The sequence shown here is derived from an EMBL/GenBank/DDBJ whole genome shotgun (WGS) entry which is preliminary data.</text>
</comment>
<reference evidence="2 3" key="1">
    <citation type="journal article" date="2016" name="Nat. Commun.">
        <title>Thousands of microbial genomes shed light on interconnected biogeochemical processes in an aquifer system.</title>
        <authorList>
            <person name="Anantharaman K."/>
            <person name="Brown C.T."/>
            <person name="Hug L.A."/>
            <person name="Sharon I."/>
            <person name="Castelle C.J."/>
            <person name="Probst A.J."/>
            <person name="Thomas B.C."/>
            <person name="Singh A."/>
            <person name="Wilkins M.J."/>
            <person name="Karaoz U."/>
            <person name="Brodie E.L."/>
            <person name="Williams K.H."/>
            <person name="Hubbard S.S."/>
            <person name="Banfield J.F."/>
        </authorList>
    </citation>
    <scope>NUCLEOTIDE SEQUENCE [LARGE SCALE GENOMIC DNA]</scope>
</reference>
<gene>
    <name evidence="2" type="ORF">A2118_01730</name>
</gene>
<dbReference type="GO" id="GO:0015937">
    <property type="term" value="P:coenzyme A biosynthetic process"/>
    <property type="evidence" value="ECO:0007669"/>
    <property type="project" value="UniProtKB-ARBA"/>
</dbReference>
<evidence type="ECO:0000259" key="1">
    <source>
        <dbReference type="Pfam" id="PF04127"/>
    </source>
</evidence>
<dbReference type="EMBL" id="MFKN01000021">
    <property type="protein sequence ID" value="OGG40958.1"/>
    <property type="molecule type" value="Genomic_DNA"/>
</dbReference>
<dbReference type="SUPFAM" id="SSF102645">
    <property type="entry name" value="CoaB-like"/>
    <property type="match status" value="1"/>
</dbReference>
<evidence type="ECO:0000313" key="3">
    <source>
        <dbReference type="Proteomes" id="UP000179014"/>
    </source>
</evidence>
<accession>A0A1F6BVV8</accession>
<dbReference type="STRING" id="1798474.A2118_01730"/>
<dbReference type="Proteomes" id="UP000179014">
    <property type="component" value="Unassembled WGS sequence"/>
</dbReference>
<sequence>MKRILITGGPVHAYLDAVKIITNRFKGGLMCQLAEALLAFDTRITYLCSPEVGAKKPHGPDDRITVVTHKGFDDYRRLVLELAPTMDGVILGAAVANLIPVNPYSGKFPSHHYKPGDVIPIDFTIAPRVIDEVKKAAPKTQLFGYKLLSGVSHDELIRAAYDIVLEARATAVLANDATNLQQKFAVTKERGVHPLRQEELPCWIWEMLSDTYYATSFDDGPGAPEEVVSTMRAWIKRYADHFLATEAGLIFGTVAVRHKSGFVTTGRGKRELNSIAHVARVDHAQRVVCATGNVKASLNAPLLARMFENSQVETIVHYHEQVPNLPSFPYAPPGSARDTARPNATSFNIQGHGCILLFDSAGGQL</sequence>
<dbReference type="AlphaFoldDB" id="A0A1F6BVV8"/>
<dbReference type="Gene3D" id="3.40.50.10300">
    <property type="entry name" value="CoaB-like"/>
    <property type="match status" value="1"/>
</dbReference>
<organism evidence="2 3">
    <name type="scientific">Candidatus Kaiserbacteria bacterium GWA2_50_9</name>
    <dbReference type="NCBI Taxonomy" id="1798474"/>
    <lineage>
        <taxon>Bacteria</taxon>
        <taxon>Candidatus Kaiseribacteriota</taxon>
    </lineage>
</organism>
<dbReference type="InterPro" id="IPR007085">
    <property type="entry name" value="DNA/pantothenate-metab_flavo_C"/>
</dbReference>
<dbReference type="Pfam" id="PF04127">
    <property type="entry name" value="DFP"/>
    <property type="match status" value="1"/>
</dbReference>
<dbReference type="InterPro" id="IPR035929">
    <property type="entry name" value="CoaB-like_sf"/>
</dbReference>
<protein>
    <recommendedName>
        <fullName evidence="1">DNA/pantothenate metabolism flavoprotein C-terminal domain-containing protein</fullName>
    </recommendedName>
</protein>
<evidence type="ECO:0000313" key="2">
    <source>
        <dbReference type="EMBL" id="OGG40958.1"/>
    </source>
</evidence>
<feature type="domain" description="DNA/pantothenate metabolism flavoprotein C-terminal" evidence="1">
    <location>
        <begin position="2"/>
        <end position="189"/>
    </location>
</feature>
<proteinExistence type="predicted"/>
<dbReference type="GO" id="GO:0003824">
    <property type="term" value="F:catalytic activity"/>
    <property type="evidence" value="ECO:0007669"/>
    <property type="project" value="UniProtKB-ARBA"/>
</dbReference>
<name>A0A1F6BVV8_9BACT</name>